<feature type="non-terminal residue" evidence="3">
    <location>
        <position position="1"/>
    </location>
</feature>
<evidence type="ECO:0000313" key="4">
    <source>
        <dbReference type="Proteomes" id="UP000023152"/>
    </source>
</evidence>
<feature type="transmembrane region" description="Helical" evidence="2">
    <location>
        <begin position="69"/>
        <end position="89"/>
    </location>
</feature>
<comment type="caution">
    <text evidence="3">The sequence shown here is derived from an EMBL/GenBank/DDBJ whole genome shotgun (WGS) entry which is preliminary data.</text>
</comment>
<keyword evidence="2" id="KW-0472">Membrane</keyword>
<dbReference type="InterPro" id="IPR013761">
    <property type="entry name" value="SAM/pointed_sf"/>
</dbReference>
<organism evidence="3 4">
    <name type="scientific">Reticulomyxa filosa</name>
    <dbReference type="NCBI Taxonomy" id="46433"/>
    <lineage>
        <taxon>Eukaryota</taxon>
        <taxon>Sar</taxon>
        <taxon>Rhizaria</taxon>
        <taxon>Retaria</taxon>
        <taxon>Foraminifera</taxon>
        <taxon>Monothalamids</taxon>
        <taxon>Reticulomyxidae</taxon>
        <taxon>Reticulomyxa</taxon>
    </lineage>
</organism>
<feature type="compositionally biased region" description="Low complexity" evidence="1">
    <location>
        <begin position="13"/>
        <end position="37"/>
    </location>
</feature>
<gene>
    <name evidence="3" type="ORF">RFI_08391</name>
</gene>
<dbReference type="Gene3D" id="1.10.150.50">
    <property type="entry name" value="Transcription Factor, Ets-1"/>
    <property type="match status" value="1"/>
</dbReference>
<feature type="compositionally biased region" description="Polar residues" evidence="1">
    <location>
        <begin position="38"/>
        <end position="55"/>
    </location>
</feature>
<dbReference type="CDD" id="cd09487">
    <property type="entry name" value="SAM_superfamily"/>
    <property type="match status" value="1"/>
</dbReference>
<keyword evidence="2" id="KW-1133">Transmembrane helix</keyword>
<keyword evidence="2" id="KW-0812">Transmembrane</keyword>
<name>X6NRT8_RETFI</name>
<dbReference type="EMBL" id="ASPP01006500">
    <property type="protein sequence ID" value="ETO28736.1"/>
    <property type="molecule type" value="Genomic_DNA"/>
</dbReference>
<dbReference type="SUPFAM" id="SSF47769">
    <property type="entry name" value="SAM/Pointed domain"/>
    <property type="match status" value="1"/>
</dbReference>
<dbReference type="AlphaFoldDB" id="X6NRT8"/>
<keyword evidence="4" id="KW-1185">Reference proteome</keyword>
<protein>
    <recommendedName>
        <fullName evidence="5">SAM domain-containing protein</fullName>
    </recommendedName>
</protein>
<feature type="region of interest" description="Disordered" evidence="1">
    <location>
        <begin position="1"/>
        <end position="57"/>
    </location>
</feature>
<evidence type="ECO:0008006" key="5">
    <source>
        <dbReference type="Google" id="ProtNLM"/>
    </source>
</evidence>
<feature type="compositionally biased region" description="Polar residues" evidence="1">
    <location>
        <begin position="1"/>
        <end position="12"/>
    </location>
</feature>
<reference evidence="3 4" key="1">
    <citation type="journal article" date="2013" name="Curr. Biol.">
        <title>The Genome of the Foraminiferan Reticulomyxa filosa.</title>
        <authorList>
            <person name="Glockner G."/>
            <person name="Hulsmann N."/>
            <person name="Schleicher M."/>
            <person name="Noegel A.A."/>
            <person name="Eichinger L."/>
            <person name="Gallinger C."/>
            <person name="Pawlowski J."/>
            <person name="Sierra R."/>
            <person name="Euteneuer U."/>
            <person name="Pillet L."/>
            <person name="Moustafa A."/>
            <person name="Platzer M."/>
            <person name="Groth M."/>
            <person name="Szafranski K."/>
            <person name="Schliwa M."/>
        </authorList>
    </citation>
    <scope>NUCLEOTIDE SEQUENCE [LARGE SCALE GENOMIC DNA]</scope>
</reference>
<dbReference type="Proteomes" id="UP000023152">
    <property type="component" value="Unassembled WGS sequence"/>
</dbReference>
<sequence>SKLPSQSPSKHSTLAPTTLAPTTLAPTTLAPTTLAPTRSPTFANTTAKEQQTLNDGKSKKSLFNSIEPLLYALAGAIVVLAIVMACWCCRKRNAAKRKESKIEEQTRAVIALAETVADTEPQLTRTLGSVTGEAVELAQHVSVTNAVPSTIVNKKRAGSNDSDSEQLFDHQNTDGETEGNISLPPKSEVITTIRGSDVTPQPADEIAPENGQNAENRKRGNTGVNNGAEGAIEDTALSALEKLGLYDRYHSVFEEHGITGDTLQDLTEKDLEAIFPRVADRAKFRKYLATHQKTSDGQ</sequence>
<accession>X6NRT8</accession>
<evidence type="ECO:0000256" key="1">
    <source>
        <dbReference type="SAM" id="MobiDB-lite"/>
    </source>
</evidence>
<proteinExistence type="predicted"/>
<feature type="region of interest" description="Disordered" evidence="1">
    <location>
        <begin position="154"/>
        <end position="227"/>
    </location>
</feature>
<evidence type="ECO:0000256" key="2">
    <source>
        <dbReference type="SAM" id="Phobius"/>
    </source>
</evidence>
<evidence type="ECO:0000313" key="3">
    <source>
        <dbReference type="EMBL" id="ETO28736.1"/>
    </source>
</evidence>